<feature type="region of interest" description="Disordered" evidence="1">
    <location>
        <begin position="1"/>
        <end position="61"/>
    </location>
</feature>
<evidence type="ECO:0000313" key="3">
    <source>
        <dbReference type="Proteomes" id="UP001529510"/>
    </source>
</evidence>
<comment type="caution">
    <text evidence="2">The sequence shown here is derived from an EMBL/GenBank/DDBJ whole genome shotgun (WGS) entry which is preliminary data.</text>
</comment>
<dbReference type="AlphaFoldDB" id="A0ABD0MUU8"/>
<dbReference type="EMBL" id="JAMKFB020000159">
    <property type="protein sequence ID" value="KAL0152932.1"/>
    <property type="molecule type" value="Genomic_DNA"/>
</dbReference>
<proteinExistence type="predicted"/>
<accession>A0ABD0MUU8</accession>
<feature type="non-terminal residue" evidence="2">
    <location>
        <position position="1"/>
    </location>
</feature>
<organism evidence="2 3">
    <name type="scientific">Cirrhinus mrigala</name>
    <name type="common">Mrigala</name>
    <dbReference type="NCBI Taxonomy" id="683832"/>
    <lineage>
        <taxon>Eukaryota</taxon>
        <taxon>Metazoa</taxon>
        <taxon>Chordata</taxon>
        <taxon>Craniata</taxon>
        <taxon>Vertebrata</taxon>
        <taxon>Euteleostomi</taxon>
        <taxon>Actinopterygii</taxon>
        <taxon>Neopterygii</taxon>
        <taxon>Teleostei</taxon>
        <taxon>Ostariophysi</taxon>
        <taxon>Cypriniformes</taxon>
        <taxon>Cyprinidae</taxon>
        <taxon>Labeoninae</taxon>
        <taxon>Labeonini</taxon>
        <taxon>Cirrhinus</taxon>
    </lineage>
</organism>
<name>A0ABD0MUU8_CIRMR</name>
<evidence type="ECO:0000256" key="1">
    <source>
        <dbReference type="SAM" id="MobiDB-lite"/>
    </source>
</evidence>
<reference evidence="2 3" key="1">
    <citation type="submission" date="2024-05" db="EMBL/GenBank/DDBJ databases">
        <title>Genome sequencing and assembly of Indian major carp, Cirrhinus mrigala (Hamilton, 1822).</title>
        <authorList>
            <person name="Mohindra V."/>
            <person name="Chowdhury L.M."/>
            <person name="Lal K."/>
            <person name="Jena J.K."/>
        </authorList>
    </citation>
    <scope>NUCLEOTIDE SEQUENCE [LARGE SCALE GENOMIC DNA]</scope>
    <source>
        <strain evidence="2">CM1030</strain>
        <tissue evidence="2">Blood</tissue>
    </source>
</reference>
<protein>
    <submittedName>
        <fullName evidence="2">Uncharacterized protein</fullName>
    </submittedName>
</protein>
<sequence length="61" mass="6565">KKRSRKAACKMSAYEEKEQEAPVDTQRAASPGFSCVSVKSDNSMHQPPGLSVGPVVTFDPV</sequence>
<gene>
    <name evidence="2" type="ORF">M9458_051761</name>
</gene>
<evidence type="ECO:0000313" key="2">
    <source>
        <dbReference type="EMBL" id="KAL0152932.1"/>
    </source>
</evidence>
<keyword evidence="3" id="KW-1185">Reference proteome</keyword>
<feature type="non-terminal residue" evidence="2">
    <location>
        <position position="61"/>
    </location>
</feature>
<dbReference type="Proteomes" id="UP001529510">
    <property type="component" value="Unassembled WGS sequence"/>
</dbReference>